<gene>
    <name evidence="1" type="ORF">ACO22_07760</name>
</gene>
<dbReference type="Proteomes" id="UP000242814">
    <property type="component" value="Unassembled WGS sequence"/>
</dbReference>
<evidence type="ECO:0000313" key="1">
    <source>
        <dbReference type="EMBL" id="ODH12943.1"/>
    </source>
</evidence>
<reference evidence="1 2" key="1">
    <citation type="submission" date="2016-06" db="EMBL/GenBank/DDBJ databases">
        <authorList>
            <person name="Kjaerup R.B."/>
            <person name="Dalgaard T.S."/>
            <person name="Juul-Madsen H.R."/>
        </authorList>
    </citation>
    <scope>NUCLEOTIDE SEQUENCE [LARGE SCALE GENOMIC DNA]</scope>
    <source>
        <strain evidence="1 2">Pb300</strain>
    </source>
</reference>
<dbReference type="Gene3D" id="3.40.50.1820">
    <property type="entry name" value="alpha/beta hydrolase"/>
    <property type="match status" value="1"/>
</dbReference>
<evidence type="ECO:0000313" key="2">
    <source>
        <dbReference type="Proteomes" id="UP000242814"/>
    </source>
</evidence>
<organism evidence="1 2">
    <name type="scientific">Paracoccidioides brasiliensis</name>
    <dbReference type="NCBI Taxonomy" id="121759"/>
    <lineage>
        <taxon>Eukaryota</taxon>
        <taxon>Fungi</taxon>
        <taxon>Dikarya</taxon>
        <taxon>Ascomycota</taxon>
        <taxon>Pezizomycotina</taxon>
        <taxon>Eurotiomycetes</taxon>
        <taxon>Eurotiomycetidae</taxon>
        <taxon>Onygenales</taxon>
        <taxon>Ajellomycetaceae</taxon>
        <taxon>Paracoccidioides</taxon>
    </lineage>
</organism>
<feature type="non-terminal residue" evidence="1">
    <location>
        <position position="65"/>
    </location>
</feature>
<dbReference type="SUPFAM" id="SSF53474">
    <property type="entry name" value="alpha/beta-Hydrolases"/>
    <property type="match status" value="1"/>
</dbReference>
<accession>A0A1D2J3T3</accession>
<dbReference type="EMBL" id="LZYO01000662">
    <property type="protein sequence ID" value="ODH12943.1"/>
    <property type="molecule type" value="Genomic_DNA"/>
</dbReference>
<dbReference type="AlphaFoldDB" id="A0A1D2J3T3"/>
<dbReference type="InterPro" id="IPR029058">
    <property type="entry name" value="AB_hydrolase_fold"/>
</dbReference>
<proteinExistence type="predicted"/>
<name>A0A1D2J3T3_PARBR</name>
<sequence>MDGVDVDMKLTGGEGGVVVERGALRWNLGEADWAVIQRSGHLPMIDNAEEFLRFVLEFLEGEEIY</sequence>
<comment type="caution">
    <text evidence="1">The sequence shown here is derived from an EMBL/GenBank/DDBJ whole genome shotgun (WGS) entry which is preliminary data.</text>
</comment>
<protein>
    <submittedName>
        <fullName evidence="1">Uncharacterized protein</fullName>
    </submittedName>
</protein>